<comment type="domain">
    <text evidence="6">The EXKPK motif is conserved in inositol-pentakisphosphate 2-kinases of both family 1 and 2.</text>
</comment>
<sequence length="261" mass="29113">MQTQSSHTLAIRESWFAMWHADDNQGGCQAAWETSEMGQAGTLCVEIKPKCGFLPTSALIRPEHAVKRRVPRFQLHQLLKLEQGKIQRLSAYNPLDLFSGSPQRMEAALAALFEEPQNNLRLFLGGAAVQLPKDGKLPGGPTMQQLGGVSGLTRLLRSILLREGVLDRILEVQKMDVHDIEGIHPLLATLLQKQPSRSQLTDTPNCWQHAANEYKQEAGTQLPAVQEDPDVGSVVQDSETRRWFRYKGPVTSDNFDLQIVD</sequence>
<gene>
    <name evidence="7" type="ORF">WJX75_009233</name>
</gene>
<evidence type="ECO:0000256" key="1">
    <source>
        <dbReference type="ARBA" id="ARBA00012023"/>
    </source>
</evidence>
<comment type="caution">
    <text evidence="7">The sequence shown here is derived from an EMBL/GenBank/DDBJ whole genome shotgun (WGS) entry which is preliminary data.</text>
</comment>
<dbReference type="EMBL" id="JALJOT010000009">
    <property type="protein sequence ID" value="KAK9907753.1"/>
    <property type="molecule type" value="Genomic_DNA"/>
</dbReference>
<accession>A0ABR2YLR5</accession>
<keyword evidence="3 6" id="KW-0547">Nucleotide-binding</keyword>
<proteinExistence type="predicted"/>
<evidence type="ECO:0000313" key="8">
    <source>
        <dbReference type="Proteomes" id="UP001491310"/>
    </source>
</evidence>
<evidence type="ECO:0000256" key="5">
    <source>
        <dbReference type="ARBA" id="ARBA00022840"/>
    </source>
</evidence>
<evidence type="ECO:0000256" key="3">
    <source>
        <dbReference type="ARBA" id="ARBA00022741"/>
    </source>
</evidence>
<evidence type="ECO:0000256" key="4">
    <source>
        <dbReference type="ARBA" id="ARBA00022777"/>
    </source>
</evidence>
<keyword evidence="2 6" id="KW-0808">Transferase</keyword>
<reference evidence="7 8" key="1">
    <citation type="journal article" date="2024" name="Nat. Commun.">
        <title>Phylogenomics reveals the evolutionary origins of lichenization in chlorophyte algae.</title>
        <authorList>
            <person name="Puginier C."/>
            <person name="Libourel C."/>
            <person name="Otte J."/>
            <person name="Skaloud P."/>
            <person name="Haon M."/>
            <person name="Grisel S."/>
            <person name="Petersen M."/>
            <person name="Berrin J.G."/>
            <person name="Delaux P.M."/>
            <person name="Dal Grande F."/>
            <person name="Keller J."/>
        </authorList>
    </citation>
    <scope>NUCLEOTIDE SEQUENCE [LARGE SCALE GENOMIC DNA]</scope>
    <source>
        <strain evidence="7 8">SAG 216-7</strain>
    </source>
</reference>
<protein>
    <recommendedName>
        <fullName evidence="1 6">Inositol-pentakisphosphate 2-kinase</fullName>
        <ecNumber evidence="1 6">2.7.1.158</ecNumber>
    </recommendedName>
</protein>
<dbReference type="Pfam" id="PF06090">
    <property type="entry name" value="Ins_P5_2-kin"/>
    <property type="match status" value="1"/>
</dbReference>
<keyword evidence="4 6" id="KW-0418">Kinase</keyword>
<evidence type="ECO:0000256" key="2">
    <source>
        <dbReference type="ARBA" id="ARBA00022679"/>
    </source>
</evidence>
<keyword evidence="8" id="KW-1185">Reference proteome</keyword>
<name>A0ABR2YLR5_9CHLO</name>
<comment type="catalytic activity">
    <reaction evidence="6">
        <text>1D-myo-inositol 1,3,4,5,6-pentakisphosphate + ATP = 1D-myo-inositol hexakisphosphate + ADP + H(+)</text>
        <dbReference type="Rhea" id="RHEA:20313"/>
        <dbReference type="ChEBI" id="CHEBI:15378"/>
        <dbReference type="ChEBI" id="CHEBI:30616"/>
        <dbReference type="ChEBI" id="CHEBI:57733"/>
        <dbReference type="ChEBI" id="CHEBI:58130"/>
        <dbReference type="ChEBI" id="CHEBI:456216"/>
        <dbReference type="EC" id="2.7.1.158"/>
    </reaction>
</comment>
<dbReference type="Proteomes" id="UP001491310">
    <property type="component" value="Unassembled WGS sequence"/>
</dbReference>
<dbReference type="EC" id="2.7.1.158" evidence="1 6"/>
<organism evidence="7 8">
    <name type="scientific">Coccomyxa subellipsoidea</name>
    <dbReference type="NCBI Taxonomy" id="248742"/>
    <lineage>
        <taxon>Eukaryota</taxon>
        <taxon>Viridiplantae</taxon>
        <taxon>Chlorophyta</taxon>
        <taxon>core chlorophytes</taxon>
        <taxon>Trebouxiophyceae</taxon>
        <taxon>Trebouxiophyceae incertae sedis</taxon>
        <taxon>Coccomyxaceae</taxon>
        <taxon>Coccomyxa</taxon>
    </lineage>
</organism>
<comment type="function">
    <text evidence="6">Phosphorylates Ins(1,3,4,5,6)P5 at position 2 to form Ins(1,2,3,4,5,6)P6 (InsP6 or phytate).</text>
</comment>
<keyword evidence="5 6" id="KW-0067">ATP-binding</keyword>
<dbReference type="PANTHER" id="PTHR14456:SF2">
    <property type="entry name" value="INOSITOL-PENTAKISPHOSPHATE 2-KINASE"/>
    <property type="match status" value="1"/>
</dbReference>
<evidence type="ECO:0000256" key="6">
    <source>
        <dbReference type="RuleBase" id="RU364126"/>
    </source>
</evidence>
<evidence type="ECO:0000313" key="7">
    <source>
        <dbReference type="EMBL" id="KAK9907753.1"/>
    </source>
</evidence>
<dbReference type="PANTHER" id="PTHR14456">
    <property type="entry name" value="INOSITOL POLYPHOSPHATE KINASE 1"/>
    <property type="match status" value="1"/>
</dbReference>
<dbReference type="InterPro" id="IPR009286">
    <property type="entry name" value="Ins_P5_2-kin"/>
</dbReference>